<dbReference type="EMBL" id="BTPD01000013">
    <property type="protein sequence ID" value="GMQ30953.1"/>
    <property type="molecule type" value="Genomic_DNA"/>
</dbReference>
<dbReference type="PROSITE" id="PS51257">
    <property type="entry name" value="PROKAR_LIPOPROTEIN"/>
    <property type="match status" value="1"/>
</dbReference>
<keyword evidence="3" id="KW-1185">Reference proteome</keyword>
<evidence type="ECO:0000259" key="1">
    <source>
        <dbReference type="Pfam" id="PF13924"/>
    </source>
</evidence>
<dbReference type="RefSeq" id="WP_338225656.1">
    <property type="nucleotide sequence ID" value="NZ_BTPD01000013.1"/>
</dbReference>
<accession>A0ABQ6PUR7</accession>
<name>A0ABQ6PUR7_9BACT</name>
<gene>
    <name evidence="2" type="ORF">Aconfl_35960</name>
</gene>
<dbReference type="InterPro" id="IPR024311">
    <property type="entry name" value="Lipocalin-like"/>
</dbReference>
<dbReference type="Pfam" id="PF13924">
    <property type="entry name" value="Lipocalin_5"/>
    <property type="match status" value="1"/>
</dbReference>
<reference evidence="2 3" key="1">
    <citation type="submission" date="2023-08" db="EMBL/GenBank/DDBJ databases">
        <title>Draft genome sequence of Algoriphagus confluentis.</title>
        <authorList>
            <person name="Takatani N."/>
            <person name="Hosokawa M."/>
            <person name="Sawabe T."/>
        </authorList>
    </citation>
    <scope>NUCLEOTIDE SEQUENCE [LARGE SCALE GENOMIC DNA]</scope>
    <source>
        <strain evidence="2 3">NBRC 111222</strain>
    </source>
</reference>
<evidence type="ECO:0000313" key="3">
    <source>
        <dbReference type="Proteomes" id="UP001338309"/>
    </source>
</evidence>
<feature type="domain" description="Lipocalin-like" evidence="1">
    <location>
        <begin position="32"/>
        <end position="156"/>
    </location>
</feature>
<organism evidence="2 3">
    <name type="scientific">Algoriphagus confluentis</name>
    <dbReference type="NCBI Taxonomy" id="1697556"/>
    <lineage>
        <taxon>Bacteria</taxon>
        <taxon>Pseudomonadati</taxon>
        <taxon>Bacteroidota</taxon>
        <taxon>Cytophagia</taxon>
        <taxon>Cytophagales</taxon>
        <taxon>Cyclobacteriaceae</taxon>
        <taxon>Algoriphagus</taxon>
    </lineage>
</organism>
<comment type="caution">
    <text evidence="2">The sequence shown here is derived from an EMBL/GenBank/DDBJ whole genome shotgun (WGS) entry which is preliminary data.</text>
</comment>
<sequence>MKFKFLYPFLVTVLIISCNQENDSSDFDKFSGRWSLALVEVQMDSSSIWVPRQGDYKNRKGFIIYDGQGGMGVHHVTENYENYVLEGTGGLNSLTKEDLRHLANNFVYFGRYQVIDSLQTIEHHIESANFLNLWGTVAKRKYVFSGDTLILSSITDRYPKTRLKWVRLRDIQ</sequence>
<protein>
    <recommendedName>
        <fullName evidence="1">Lipocalin-like domain-containing protein</fullName>
    </recommendedName>
</protein>
<evidence type="ECO:0000313" key="2">
    <source>
        <dbReference type="EMBL" id="GMQ30953.1"/>
    </source>
</evidence>
<dbReference type="Proteomes" id="UP001338309">
    <property type="component" value="Unassembled WGS sequence"/>
</dbReference>
<proteinExistence type="predicted"/>